<dbReference type="Proteomes" id="UP001303408">
    <property type="component" value="Chromosome"/>
</dbReference>
<dbReference type="Gene3D" id="1.25.10.10">
    <property type="entry name" value="Leucine-rich Repeat Variant"/>
    <property type="match status" value="1"/>
</dbReference>
<organism evidence="1">
    <name type="scientific">Demequina capsici</name>
    <dbReference type="NCBI Taxonomy" id="3075620"/>
    <lineage>
        <taxon>Bacteria</taxon>
        <taxon>Bacillati</taxon>
        <taxon>Actinomycetota</taxon>
        <taxon>Actinomycetes</taxon>
        <taxon>Micrococcales</taxon>
        <taxon>Demequinaceae</taxon>
        <taxon>Demequina</taxon>
    </lineage>
</organism>
<dbReference type="AlphaFoldDB" id="A0AA96FEB3"/>
<dbReference type="SUPFAM" id="SSF48371">
    <property type="entry name" value="ARM repeat"/>
    <property type="match status" value="1"/>
</dbReference>
<protein>
    <recommendedName>
        <fullName evidence="2">Leucine rich repeat variant</fullName>
    </recommendedName>
</protein>
<dbReference type="RefSeq" id="WP_313544231.1">
    <property type="nucleotide sequence ID" value="NZ_CP134880.1"/>
</dbReference>
<proteinExistence type="predicted"/>
<gene>
    <name evidence="1" type="ORF">RN607_02995</name>
</gene>
<dbReference type="InterPro" id="IPR011989">
    <property type="entry name" value="ARM-like"/>
</dbReference>
<reference evidence="1" key="1">
    <citation type="submission" date="2023-09" db="EMBL/GenBank/DDBJ databases">
        <title>Demequina sp. a novel bacteria isolated from Capsicum annuum.</title>
        <authorList>
            <person name="Humaira Z."/>
            <person name="Lee J."/>
            <person name="Cho D."/>
        </authorList>
    </citation>
    <scope>NUCLEOTIDE SEQUENCE</scope>
    <source>
        <strain evidence="1">PMTSA13</strain>
    </source>
</reference>
<name>A0AA96FEB3_9MICO</name>
<evidence type="ECO:0008006" key="2">
    <source>
        <dbReference type="Google" id="ProtNLM"/>
    </source>
</evidence>
<dbReference type="KEGG" id="dcp:RN607_02995"/>
<evidence type="ECO:0000313" key="1">
    <source>
        <dbReference type="EMBL" id="WNM27985.1"/>
    </source>
</evidence>
<dbReference type="EMBL" id="CP134880">
    <property type="protein sequence ID" value="WNM27985.1"/>
    <property type="molecule type" value="Genomic_DNA"/>
</dbReference>
<sequence length="165" mass="17621">MARGWRTVLRRRLAEDAASEAALTAEEMTELARSRERSVRAGIAARVDLPLPTMLRLGTDRSPQVRAALAANPGVGRSRALMDALAEDTDVSVRLALVGNPATPVDALQRLALRSPGPVCAAAVERMDVDHAYDAAQPVVALRLAVGDDARPTRQAPVRGFKPAR</sequence>
<accession>A0AA96FEB3</accession>
<dbReference type="InterPro" id="IPR016024">
    <property type="entry name" value="ARM-type_fold"/>
</dbReference>